<reference evidence="5 6" key="1">
    <citation type="journal article" date="2019" name="Nat. Plants">
        <title>Genome sequencing of Musa balbisiana reveals subgenome evolution and function divergence in polyploid bananas.</title>
        <authorList>
            <person name="Yao X."/>
        </authorList>
    </citation>
    <scope>NUCLEOTIDE SEQUENCE [LARGE SCALE GENOMIC DNA]</scope>
    <source>
        <strain evidence="6">cv. DH-PKW</strain>
        <tissue evidence="5">Leaves</tissue>
    </source>
</reference>
<dbReference type="InterPro" id="IPR015943">
    <property type="entry name" value="WD40/YVTN_repeat-like_dom_sf"/>
</dbReference>
<dbReference type="GO" id="GO:0042594">
    <property type="term" value="P:response to starvation"/>
    <property type="evidence" value="ECO:0007669"/>
    <property type="project" value="TreeGrafter"/>
</dbReference>
<feature type="region of interest" description="Disordered" evidence="2">
    <location>
        <begin position="365"/>
        <end position="386"/>
    </location>
</feature>
<organism evidence="5 6">
    <name type="scientific">Musa balbisiana</name>
    <name type="common">Banana</name>
    <dbReference type="NCBI Taxonomy" id="52838"/>
    <lineage>
        <taxon>Eukaryota</taxon>
        <taxon>Viridiplantae</taxon>
        <taxon>Streptophyta</taxon>
        <taxon>Embryophyta</taxon>
        <taxon>Tracheophyta</taxon>
        <taxon>Spermatophyta</taxon>
        <taxon>Magnoliopsida</taxon>
        <taxon>Liliopsida</taxon>
        <taxon>Zingiberales</taxon>
        <taxon>Musaceae</taxon>
        <taxon>Musa</taxon>
    </lineage>
</organism>
<evidence type="ECO:0000256" key="2">
    <source>
        <dbReference type="SAM" id="MobiDB-lite"/>
    </source>
</evidence>
<dbReference type="Pfam" id="PF12490">
    <property type="entry name" value="BCAS3"/>
    <property type="match status" value="1"/>
</dbReference>
<dbReference type="GO" id="GO:0006914">
    <property type="term" value="P:autophagy"/>
    <property type="evidence" value="ECO:0007669"/>
    <property type="project" value="InterPro"/>
</dbReference>
<name>A0A4S8IYM5_MUSBA</name>
<evidence type="ECO:0000259" key="4">
    <source>
        <dbReference type="Pfam" id="PF21034"/>
    </source>
</evidence>
<dbReference type="InterPro" id="IPR045142">
    <property type="entry name" value="BCAS3-like"/>
</dbReference>
<evidence type="ECO:0000259" key="3">
    <source>
        <dbReference type="Pfam" id="PF12490"/>
    </source>
</evidence>
<dbReference type="AlphaFoldDB" id="A0A4S8IYM5"/>
<dbReference type="GO" id="GO:0000407">
    <property type="term" value="C:phagophore assembly site"/>
    <property type="evidence" value="ECO:0007669"/>
    <property type="project" value="UniProtKB-SubCell"/>
</dbReference>
<dbReference type="InterPro" id="IPR048382">
    <property type="entry name" value="BCAS3_WD40"/>
</dbReference>
<dbReference type="Pfam" id="PF21034">
    <property type="entry name" value="BCAS3_WD40"/>
    <property type="match status" value="1"/>
</dbReference>
<feature type="domain" description="BCAS3 WD40" evidence="4">
    <location>
        <begin position="274"/>
        <end position="576"/>
    </location>
</feature>
<dbReference type="InterPro" id="IPR036322">
    <property type="entry name" value="WD40_repeat_dom_sf"/>
</dbReference>
<dbReference type="Gene3D" id="2.130.10.10">
    <property type="entry name" value="YVTN repeat-like/Quinoprotein amine dehydrogenase"/>
    <property type="match status" value="1"/>
</dbReference>
<feature type="region of interest" description="Disordered" evidence="2">
    <location>
        <begin position="431"/>
        <end position="454"/>
    </location>
</feature>
<dbReference type="PANTHER" id="PTHR13268:SF0">
    <property type="entry name" value="BCAS3 MICROTUBULE ASSOCIATED CELL MIGRATION FACTOR"/>
    <property type="match status" value="1"/>
</dbReference>
<dbReference type="PANTHER" id="PTHR13268">
    <property type="entry name" value="BREAST CARCINOMA AMPLIFIED SEQUENCE 3"/>
    <property type="match status" value="1"/>
</dbReference>
<evidence type="ECO:0000313" key="6">
    <source>
        <dbReference type="Proteomes" id="UP000317650"/>
    </source>
</evidence>
<feature type="compositionally biased region" description="Low complexity" evidence="2">
    <location>
        <begin position="373"/>
        <end position="386"/>
    </location>
</feature>
<dbReference type="SMART" id="SM00320">
    <property type="entry name" value="WD40"/>
    <property type="match status" value="2"/>
</dbReference>
<comment type="caution">
    <text evidence="5">The sequence shown here is derived from an EMBL/GenBank/DDBJ whole genome shotgun (WGS) entry which is preliminary data.</text>
</comment>
<dbReference type="SUPFAM" id="SSF50978">
    <property type="entry name" value="WD40 repeat-like"/>
    <property type="match status" value="1"/>
</dbReference>
<dbReference type="EMBL" id="PYDT01000008">
    <property type="protein sequence ID" value="THU53699.1"/>
    <property type="molecule type" value="Genomic_DNA"/>
</dbReference>
<accession>A0A4S8IYM5</accession>
<feature type="domain" description="BCAS3" evidence="3">
    <location>
        <begin position="715"/>
        <end position="860"/>
    </location>
</feature>
<feature type="region of interest" description="Disordered" evidence="2">
    <location>
        <begin position="879"/>
        <end position="898"/>
    </location>
</feature>
<proteinExistence type="predicted"/>
<dbReference type="InterPro" id="IPR001680">
    <property type="entry name" value="WD40_rpt"/>
</dbReference>
<protein>
    <submittedName>
        <fullName evidence="5">Uncharacterized protein</fullName>
    </submittedName>
</protein>
<evidence type="ECO:0000256" key="1">
    <source>
        <dbReference type="ARBA" id="ARBA00004329"/>
    </source>
</evidence>
<gene>
    <name evidence="5" type="ORF">C4D60_Mb10t17220</name>
</gene>
<evidence type="ECO:0000313" key="5">
    <source>
        <dbReference type="EMBL" id="THU53699.1"/>
    </source>
</evidence>
<dbReference type="Proteomes" id="UP000317650">
    <property type="component" value="Chromosome 10"/>
</dbReference>
<dbReference type="InterPro" id="IPR022175">
    <property type="entry name" value="BCAS3_dom"/>
</dbReference>
<sequence length="1095" mass="119093">MGGRGRWVGEDERGKGQNGLLPKSMRIFSSCLKTVSSNAGYVVSSVRSAGASIAASIAAPPEDEKDQRERTVMHTRRKERWEVILLRWDPAMGGRGRWVGEDERGKGQNGLLPKSMRIFSSCLKTVSSNAGYVVSSVRSAGASIAASIAAPPEDEKDQVLWAGFDKIELGPASFKHVLLLGYSNGFQVFDVENASSVCELVSKRDRPATFLQMQPMPIKSESIEGLRASHPLLLVVAGDETNGTGVVQGGHLSASMRENKSEPRAENSILIPTAVWFYSLKSHSYVHVLKFKSAVYMVRSSPRIVAVLFATQILCFDAVTLKQKFSVLTYPLQGAPGVNIGYGPMAVGSRWLAYASDNPLVPNSGHLSPQNLTSSPGVSPSTSPSSGNLVARYAMESSKTLAAGIRNLGDMTCKTWSKYCQEILPDGCSSPLSSNLSRRSGRHPPTSHPSESDNAGMVVVTDFTSTDVISQFRAHTSPISALCFDPSGTLLVTASVHGHKINIFRIMPTRVLNGSSPARYNWTLSHVHLYTLCRGITAAVIQDISFSHYSQWISIVSSKGTCHIYVLSPFGGDASLQQQNVKGEGPVLTPNLTSPWWSAACCMMHQQSHAPPHPPPITYSVVSRIKNVNSSWLSTVSSVAASAAGKTFGPSGAVAAMFHNSLYHDLSPVPPKANSLEHLLVYSPSGLVIQYELLLSSFVEPCDSSLKAIPAPLLQLQDEELHVNAEPVQWWDACRRSNWPQREEDVSIIIFNNQQDSETVIDSGDCKDNGSSCILSSANGVPGTESMGSERSWYFSNAEVQISSGKVPVWQKSKICFCLLDPLPVFEGCAEDLTHGEIEIEKLSFNEVEIRRKDLLPVFEQFHGFQSDWNDRVGGRYQTSSSGLLDPSNGPRTTEGLLDLSETRPNERVSLPLMEKSIPNESGHGLSSVISNDVDALSEFKASAVMPRKCSAKSCIQLNSKNTDNYPVKDDSVNNGVSTRSSGLSYNGRLAVDNYSLNNNVSRKVPKTCITNTHMEHAESADSQEFGQYFDEGYCKVSGLDDCCELTEAVNDVDSNSSHCEIEKTEEDGDNVNMLGGVFAFSEEGVDLYFYITIL</sequence>
<comment type="subcellular location">
    <subcellularLocation>
        <location evidence="1">Preautophagosomal structure</location>
    </subcellularLocation>
</comment>
<keyword evidence="6" id="KW-1185">Reference proteome</keyword>